<dbReference type="AlphaFoldDB" id="A0A1G7IC12"/>
<gene>
    <name evidence="2" type="ORF">SAMN05421720_1344</name>
</gene>
<reference evidence="2 3" key="1">
    <citation type="submission" date="2016-10" db="EMBL/GenBank/DDBJ databases">
        <authorList>
            <person name="de Groot N.N."/>
        </authorList>
    </citation>
    <scope>NUCLEOTIDE SEQUENCE [LARGE SCALE GENOMIC DNA]</scope>
    <source>
        <strain evidence="2 3">ATCC 700224</strain>
    </source>
</reference>
<dbReference type="NCBIfam" id="TIGR03986">
    <property type="entry name" value="TIGR03986 family CRISPR-associated RAMP protein"/>
    <property type="match status" value="1"/>
</dbReference>
<dbReference type="Proteomes" id="UP000199412">
    <property type="component" value="Unassembled WGS sequence"/>
</dbReference>
<dbReference type="STRING" id="69960.SAMN05421720_1344"/>
<sequence length="801" mass="87256">MTVSPQQIARAVEILNAEFSKTPSLEDALDTLAVEFEDLPLAEQEQLARAAIPRLSVASAVSSPRAHGHGTAGARQQQPRTIDVEIGAPFRFVTLNDIVAPRDTDAGALDKPIPGGVSACIEVQWIAETPLLIGVKNAQGVTEPMTLGPDGPPVIPGASLRGMIRAATEIVALARLGSANLHHKYGLRDFEHPSYGQDLPVSDVDQVKAGWLTLQWDDDVARKTPENARWEIASLDHGWSHLPVDDLKSFVGSAFSNREGWIQKSLESKYGLLGMTHSQGRDTLFTFDKTVAVSQPRKEETGNRRMVHPGGPVQGVIVCSDKLPGRGGNKKVEYVFHGSPEPGVVLTPEIVDTFLRLSCKPSRNKPEPDGSFKKLLPTLMSGHRVPVFFVGDLNRQDDGFFFGLTRLFKVPHCNSVGDILARQKAHTEGRVEKQDGTVVAYNADFVEHLFGYVVEREDLGLDETDRIDPNLAGRKGRVAFSFATLEPEQSHRLSDEVTAAMMAPRASFAPFYLRGQGEIDYSFPDDVRLAGRKRYLPRFPDGHTHEAMAAIQDMAHRQREQMAGVRSTEIFSKMRFLLPGPGQTDLRFRSRIRMHNVTAAELGAVLFALTHGGDRSKPCRHMLGHARPFGAGQIRVGRVRLVVDPSDAEAKRTWCTPAGPEDLVSEDGRSGFCPPHTEPQPSHAIQPLLAAFTAFMRRSRTANGAGVPRFPDIPEVREFLGACTPEVTARIGQVPLDYMPLKSFNAIRKGTKPRKDGGPPAAITPANGAAPVPGVRDRFLPASPAEAPATPTRPKGASAKG</sequence>
<evidence type="ECO:0000313" key="2">
    <source>
        <dbReference type="EMBL" id="SDF10108.1"/>
    </source>
</evidence>
<dbReference type="RefSeq" id="WP_092788172.1">
    <property type="nucleotide sequence ID" value="NZ_FNAP01000034.1"/>
</dbReference>
<keyword evidence="3" id="KW-1185">Reference proteome</keyword>
<evidence type="ECO:0000313" key="3">
    <source>
        <dbReference type="Proteomes" id="UP000199412"/>
    </source>
</evidence>
<name>A0A1G7IC12_9PROT</name>
<proteinExistence type="predicted"/>
<feature type="compositionally biased region" description="Low complexity" evidence="1">
    <location>
        <begin position="781"/>
        <end position="794"/>
    </location>
</feature>
<dbReference type="EMBL" id="FNAP01000034">
    <property type="protein sequence ID" value="SDF10108.1"/>
    <property type="molecule type" value="Genomic_DNA"/>
</dbReference>
<evidence type="ECO:0000256" key="1">
    <source>
        <dbReference type="SAM" id="MobiDB-lite"/>
    </source>
</evidence>
<feature type="region of interest" description="Disordered" evidence="1">
    <location>
        <begin position="748"/>
        <end position="801"/>
    </location>
</feature>
<dbReference type="OrthoDB" id="5362408at2"/>
<organism evidence="2 3">
    <name type="scientific">Rhodospira trueperi</name>
    <dbReference type="NCBI Taxonomy" id="69960"/>
    <lineage>
        <taxon>Bacteria</taxon>
        <taxon>Pseudomonadati</taxon>
        <taxon>Pseudomonadota</taxon>
        <taxon>Alphaproteobacteria</taxon>
        <taxon>Rhodospirillales</taxon>
        <taxon>Rhodospirillaceae</taxon>
        <taxon>Rhodospira</taxon>
    </lineage>
</organism>
<protein>
    <submittedName>
        <fullName evidence="2">CRISPR-associated protein</fullName>
    </submittedName>
</protein>
<accession>A0A1G7IC12</accession>
<dbReference type="InterPro" id="IPR023825">
    <property type="entry name" value="CRISPR-assoc_RAMP_BGP1436"/>
</dbReference>